<dbReference type="Gene3D" id="3.40.50.10140">
    <property type="entry name" value="Toll/interleukin-1 receptor homology (TIR) domain"/>
    <property type="match status" value="1"/>
</dbReference>
<sequence>MTQKNRRRGFFASNEGMKKLQARMNEKGYIQEQLATQADVSIDQVKRLLNPHWGYKVQRDAVEKIAHALDLTPTDIVASHEWYPPQRNLEPEQIRTNWNINRVHSARVFISHCIQEPDFSVAQQISESLKADGKRVFLKNETETDWRHCFDEELEQCDCLIFLLSPQASVSEMVTEGIRRARDLQTVRPNRKPQIVPIHIGESKTLNHDLRGYLQGIQAWEWRTPTDTPKLVQVIINLLAGDQVQVKDKPLEALSAVSPLPIVIAEERPLPVAEPELPVGQVGLASAFYIERPPIETRCYQEVLQPGALIRIKAPRQMGKTSLMARILYQAREQGYRTVTLSFQLASSEVFTSLDKFLRWFCACIGQSLRLSNQLADYWDDIFDSSYNTTTYFEDYLLAKTDSCVAIGLDEVDRIFSYPEIANDFFGLLRAWYEKAKYGDYSSDIWKKLRLVVVHSTEVYIPMNINQSPFNVGLAIDLPEFSSEQVKDLAQRHRLDWKTDHIKQLINLVGGQPYLVRLAMYHITSNDITLAQLLQTAPTEAGPYSDHLRRHLWNLEQYPELGDAFSEVVATNKPVELKPTLAFKLYSMGMVKKEGNYVIPRCDLYRQYFQQRLPFTDMET</sequence>
<reference evidence="2 3" key="1">
    <citation type="journal article" date="2020" name="ISME J.">
        <title>Comparative genomics reveals insights into cyanobacterial evolution and habitat adaptation.</title>
        <authorList>
            <person name="Chen M.Y."/>
            <person name="Teng W.K."/>
            <person name="Zhao L."/>
            <person name="Hu C.X."/>
            <person name="Zhou Y.K."/>
            <person name="Han B.P."/>
            <person name="Song L.R."/>
            <person name="Shu W.S."/>
        </authorList>
    </citation>
    <scope>NUCLEOTIDE SEQUENCE [LARGE SCALE GENOMIC DNA]</scope>
    <source>
        <strain evidence="2 3">FACHB-3921</strain>
    </source>
</reference>
<dbReference type="SUPFAM" id="SSF52200">
    <property type="entry name" value="Toll/Interleukin receptor TIR domain"/>
    <property type="match status" value="1"/>
</dbReference>
<gene>
    <name evidence="2" type="ORF">H6G14_28845</name>
</gene>
<evidence type="ECO:0000259" key="1">
    <source>
        <dbReference type="SMART" id="SM00530"/>
    </source>
</evidence>
<dbReference type="SUPFAM" id="SSF52540">
    <property type="entry name" value="P-loop containing nucleoside triphosphate hydrolases"/>
    <property type="match status" value="1"/>
</dbReference>
<dbReference type="EMBL" id="JACJQL010000083">
    <property type="protein sequence ID" value="MBD2255229.1"/>
    <property type="molecule type" value="Genomic_DNA"/>
</dbReference>
<dbReference type="RefSeq" id="WP_190571959.1">
    <property type="nucleotide sequence ID" value="NZ_JACJQL010000083.1"/>
</dbReference>
<dbReference type="Proteomes" id="UP000621307">
    <property type="component" value="Unassembled WGS sequence"/>
</dbReference>
<organism evidence="2 3">
    <name type="scientific">Nostoc parmelioides FACHB-3921</name>
    <dbReference type="NCBI Taxonomy" id="2692909"/>
    <lineage>
        <taxon>Bacteria</taxon>
        <taxon>Bacillati</taxon>
        <taxon>Cyanobacteriota</taxon>
        <taxon>Cyanophyceae</taxon>
        <taxon>Nostocales</taxon>
        <taxon>Nostocaceae</taxon>
        <taxon>Nostoc</taxon>
    </lineage>
</organism>
<dbReference type="Gene3D" id="3.40.50.300">
    <property type="entry name" value="P-loop containing nucleotide triphosphate hydrolases"/>
    <property type="match status" value="1"/>
</dbReference>
<dbReference type="SUPFAM" id="SSF47413">
    <property type="entry name" value="lambda repressor-like DNA-binding domains"/>
    <property type="match status" value="1"/>
</dbReference>
<dbReference type="InterPro" id="IPR001387">
    <property type="entry name" value="Cro/C1-type_HTH"/>
</dbReference>
<dbReference type="InterPro" id="IPR035897">
    <property type="entry name" value="Toll_tir_struct_dom_sf"/>
</dbReference>
<dbReference type="SMART" id="SM00530">
    <property type="entry name" value="HTH_XRE"/>
    <property type="match status" value="1"/>
</dbReference>
<dbReference type="Pfam" id="PF13676">
    <property type="entry name" value="TIR_2"/>
    <property type="match status" value="1"/>
</dbReference>
<dbReference type="Pfam" id="PF14516">
    <property type="entry name" value="AAA_35"/>
    <property type="match status" value="1"/>
</dbReference>
<keyword evidence="3" id="KW-1185">Reference proteome</keyword>
<evidence type="ECO:0000313" key="2">
    <source>
        <dbReference type="EMBL" id="MBD2255229.1"/>
    </source>
</evidence>
<dbReference type="InterPro" id="IPR010982">
    <property type="entry name" value="Lambda_DNA-bd_dom_sf"/>
</dbReference>
<protein>
    <submittedName>
        <fullName evidence="2">AAA-like domain-containing protein</fullName>
    </submittedName>
</protein>
<proteinExistence type="predicted"/>
<comment type="caution">
    <text evidence="2">The sequence shown here is derived from an EMBL/GenBank/DDBJ whole genome shotgun (WGS) entry which is preliminary data.</text>
</comment>
<dbReference type="Gene3D" id="1.10.260.40">
    <property type="entry name" value="lambda repressor-like DNA-binding domains"/>
    <property type="match status" value="1"/>
</dbReference>
<dbReference type="InterPro" id="IPR000157">
    <property type="entry name" value="TIR_dom"/>
</dbReference>
<evidence type="ECO:0000313" key="3">
    <source>
        <dbReference type="Proteomes" id="UP000621307"/>
    </source>
</evidence>
<accession>A0ABR8BNN7</accession>
<dbReference type="InterPro" id="IPR027417">
    <property type="entry name" value="P-loop_NTPase"/>
</dbReference>
<feature type="domain" description="HTH cro/C1-type" evidence="1">
    <location>
        <begin position="19"/>
        <end position="76"/>
    </location>
</feature>
<name>A0ABR8BNN7_9NOSO</name>